<evidence type="ECO:0000259" key="5">
    <source>
        <dbReference type="PROSITE" id="PS50931"/>
    </source>
</evidence>
<dbReference type="GO" id="GO:0003677">
    <property type="term" value="F:DNA binding"/>
    <property type="evidence" value="ECO:0007669"/>
    <property type="project" value="UniProtKB-KW"/>
</dbReference>
<dbReference type="Gene3D" id="3.40.190.290">
    <property type="match status" value="1"/>
</dbReference>
<dbReference type="GO" id="GO:0003700">
    <property type="term" value="F:DNA-binding transcription factor activity"/>
    <property type="evidence" value="ECO:0007669"/>
    <property type="project" value="InterPro"/>
</dbReference>
<dbReference type="Gene3D" id="1.10.10.10">
    <property type="entry name" value="Winged helix-like DNA-binding domain superfamily/Winged helix DNA-binding domain"/>
    <property type="match status" value="1"/>
</dbReference>
<dbReference type="InterPro" id="IPR036390">
    <property type="entry name" value="WH_DNA-bd_sf"/>
</dbReference>
<dbReference type="Proteomes" id="UP000028252">
    <property type="component" value="Unassembled WGS sequence"/>
</dbReference>
<evidence type="ECO:0000256" key="2">
    <source>
        <dbReference type="ARBA" id="ARBA00023015"/>
    </source>
</evidence>
<keyword evidence="7" id="KW-1185">Reference proteome</keyword>
<dbReference type="Pfam" id="PF03466">
    <property type="entry name" value="LysR_substrate"/>
    <property type="match status" value="1"/>
</dbReference>
<protein>
    <submittedName>
        <fullName evidence="6">Malonate utilization transcriptional regulator</fullName>
    </submittedName>
</protein>
<accession>A0A081FUD6</accession>
<dbReference type="PANTHER" id="PTHR30346:SF0">
    <property type="entry name" value="HCA OPERON TRANSCRIPTIONAL ACTIVATOR HCAR"/>
    <property type="match status" value="1"/>
</dbReference>
<dbReference type="PATRIC" id="fig|1232683.4.peg.3743"/>
<dbReference type="InterPro" id="IPR000847">
    <property type="entry name" value="LysR_HTH_N"/>
</dbReference>
<dbReference type="InterPro" id="IPR036388">
    <property type="entry name" value="WH-like_DNA-bd_sf"/>
</dbReference>
<name>A0A081FUD6_9GAMM</name>
<keyword evidence="2" id="KW-0805">Transcription regulation</keyword>
<comment type="caution">
    <text evidence="6">The sequence shown here is derived from an EMBL/GenBank/DDBJ whole genome shotgun (WGS) entry which is preliminary data.</text>
</comment>
<evidence type="ECO:0000313" key="7">
    <source>
        <dbReference type="Proteomes" id="UP000028252"/>
    </source>
</evidence>
<comment type="similarity">
    <text evidence="1">Belongs to the LysR transcriptional regulatory family.</text>
</comment>
<dbReference type="GO" id="GO:0032993">
    <property type="term" value="C:protein-DNA complex"/>
    <property type="evidence" value="ECO:0007669"/>
    <property type="project" value="TreeGrafter"/>
</dbReference>
<keyword evidence="4" id="KW-0804">Transcription</keyword>
<dbReference type="InterPro" id="IPR005119">
    <property type="entry name" value="LysR_subst-bd"/>
</dbReference>
<dbReference type="Pfam" id="PF00126">
    <property type="entry name" value="HTH_1"/>
    <property type="match status" value="1"/>
</dbReference>
<sequence>MLDDTFTLKKLEIFLAFMKAGTLADTAEDLGMSTVSVHRAIHSLEEGLKCALFRQEGRLLVPLPSALVLEERVLSIVASLDDAVKVTRETAGIYSNKFKLGALYSLTLNTVPRLIAGMKLRKGDLNIELTLDSNEVLFRKLKSVELDAILVSLEPGFRDDDFTCLPLFNDEVLLAVPADSDLSDASPLDLSDFREQTFVTLKKGFATFRDSYRAFDRAGFEPNVVMEVSDIFSLISMVSAGVGFALLPRRVEAVFENKIRLLPLKGMGDIRQNISMVCLANRERDPRILACIAECRTYSREL</sequence>
<keyword evidence="3" id="KW-0238">DNA-binding</keyword>
<dbReference type="AlphaFoldDB" id="A0A081FUD6"/>
<dbReference type="RefSeq" id="WP_036191367.1">
    <property type="nucleotide sequence ID" value="NZ_JMQN01000057.1"/>
</dbReference>
<organism evidence="6 7">
    <name type="scientific">Marinobacterium lacunae</name>
    <dbReference type="NCBI Taxonomy" id="1232683"/>
    <lineage>
        <taxon>Bacteria</taxon>
        <taxon>Pseudomonadati</taxon>
        <taxon>Pseudomonadota</taxon>
        <taxon>Gammaproteobacteria</taxon>
        <taxon>Oceanospirillales</taxon>
        <taxon>Oceanospirillaceae</taxon>
        <taxon>Marinobacterium</taxon>
    </lineage>
</organism>
<reference evidence="6 7" key="1">
    <citation type="submission" date="2014-04" db="EMBL/GenBank/DDBJ databases">
        <title>Marinobacterium kochiensis sp. nov., isolated from sediment sample collected from Kochi backwaters in Kerala, India.</title>
        <authorList>
            <person name="Singh A."/>
            <person name="Pinnaka A.K."/>
        </authorList>
    </citation>
    <scope>NUCLEOTIDE SEQUENCE [LARGE SCALE GENOMIC DNA]</scope>
    <source>
        <strain evidence="6 7">AK27</strain>
    </source>
</reference>
<dbReference type="eggNOG" id="COG0583">
    <property type="taxonomic scope" value="Bacteria"/>
</dbReference>
<evidence type="ECO:0000313" key="6">
    <source>
        <dbReference type="EMBL" id="KEA62141.1"/>
    </source>
</evidence>
<evidence type="ECO:0000256" key="4">
    <source>
        <dbReference type="ARBA" id="ARBA00023163"/>
    </source>
</evidence>
<dbReference type="EMBL" id="JMQN01000057">
    <property type="protein sequence ID" value="KEA62141.1"/>
    <property type="molecule type" value="Genomic_DNA"/>
</dbReference>
<dbReference type="PROSITE" id="PS50931">
    <property type="entry name" value="HTH_LYSR"/>
    <property type="match status" value="1"/>
</dbReference>
<gene>
    <name evidence="6" type="ORF">ADIMK_3802</name>
</gene>
<dbReference type="SUPFAM" id="SSF46785">
    <property type="entry name" value="Winged helix' DNA-binding domain"/>
    <property type="match status" value="1"/>
</dbReference>
<evidence type="ECO:0000256" key="3">
    <source>
        <dbReference type="ARBA" id="ARBA00023125"/>
    </source>
</evidence>
<evidence type="ECO:0000256" key="1">
    <source>
        <dbReference type="ARBA" id="ARBA00009437"/>
    </source>
</evidence>
<dbReference type="SUPFAM" id="SSF53850">
    <property type="entry name" value="Periplasmic binding protein-like II"/>
    <property type="match status" value="1"/>
</dbReference>
<dbReference type="STRING" id="1232683.ADIMK_3802"/>
<dbReference type="PANTHER" id="PTHR30346">
    <property type="entry name" value="TRANSCRIPTIONAL DUAL REGULATOR HCAR-RELATED"/>
    <property type="match status" value="1"/>
</dbReference>
<proteinExistence type="inferred from homology"/>
<feature type="domain" description="HTH lysR-type" evidence="5">
    <location>
        <begin position="6"/>
        <end position="63"/>
    </location>
</feature>